<dbReference type="Proteomes" id="UP001518989">
    <property type="component" value="Unassembled WGS sequence"/>
</dbReference>
<evidence type="ECO:0000313" key="6">
    <source>
        <dbReference type="Proteomes" id="UP001518989"/>
    </source>
</evidence>
<dbReference type="Pfam" id="PF08042">
    <property type="entry name" value="PqqA"/>
    <property type="match status" value="1"/>
</dbReference>
<organism evidence="5 6">
    <name type="scientific">Roseomonas haemaphysalidis</name>
    <dbReference type="NCBI Taxonomy" id="2768162"/>
    <lineage>
        <taxon>Bacteria</taxon>
        <taxon>Pseudomonadati</taxon>
        <taxon>Pseudomonadota</taxon>
        <taxon>Alphaproteobacteria</taxon>
        <taxon>Acetobacterales</taxon>
        <taxon>Roseomonadaceae</taxon>
        <taxon>Roseomonas</taxon>
    </lineage>
</organism>
<gene>
    <name evidence="5" type="primary">pqqA</name>
    <name evidence="5" type="ORF">IAI61_10410</name>
</gene>
<dbReference type="InterPro" id="IPR011725">
    <property type="entry name" value="PQQ_synth_PqqA"/>
</dbReference>
<keyword evidence="6" id="KW-1185">Reference proteome</keyword>
<comment type="pathway">
    <text evidence="1">Cofactor biosynthesis; pyrroloquinoline quinone biosynthesis.</text>
</comment>
<protein>
    <recommendedName>
        <fullName evidence="3">Coenzyme PQQ synthesis protein A</fullName>
    </recommendedName>
</protein>
<keyword evidence="4" id="KW-0884">PQQ biosynthesis</keyword>
<comment type="similarity">
    <text evidence="2">Belongs to the PqqA family.</text>
</comment>
<sequence length="28" mass="3103">MTWTTPTVTEIAVSMEVTAYASAEIRKD</sequence>
<name>A0ABS3KT10_9PROT</name>
<dbReference type="RefSeq" id="WP_207417106.1">
    <property type="nucleotide sequence ID" value="NZ_CP061177.1"/>
</dbReference>
<evidence type="ECO:0000256" key="4">
    <source>
        <dbReference type="ARBA" id="ARBA00022905"/>
    </source>
</evidence>
<evidence type="ECO:0000256" key="1">
    <source>
        <dbReference type="ARBA" id="ARBA00004886"/>
    </source>
</evidence>
<comment type="caution">
    <text evidence="5">The sequence shown here is derived from an EMBL/GenBank/DDBJ whole genome shotgun (WGS) entry which is preliminary data.</text>
</comment>
<accession>A0ABS3KT10</accession>
<dbReference type="EMBL" id="JACTNG010000004">
    <property type="protein sequence ID" value="MBO1079446.1"/>
    <property type="molecule type" value="Genomic_DNA"/>
</dbReference>
<proteinExistence type="inferred from homology"/>
<evidence type="ECO:0000256" key="3">
    <source>
        <dbReference type="ARBA" id="ARBA00015086"/>
    </source>
</evidence>
<reference evidence="5 6" key="1">
    <citation type="submission" date="2020-09" db="EMBL/GenBank/DDBJ databases">
        <title>Roseomonas.</title>
        <authorList>
            <person name="Zhu W."/>
        </authorList>
    </citation>
    <scope>NUCLEOTIDE SEQUENCE [LARGE SCALE GENOMIC DNA]</scope>
    <source>
        <strain evidence="5 6">573</strain>
    </source>
</reference>
<evidence type="ECO:0000256" key="2">
    <source>
        <dbReference type="ARBA" id="ARBA00009325"/>
    </source>
</evidence>
<dbReference type="NCBIfam" id="TIGR02107">
    <property type="entry name" value="PQQ_syn_pqqA"/>
    <property type="match status" value="1"/>
</dbReference>
<evidence type="ECO:0000313" key="5">
    <source>
        <dbReference type="EMBL" id="MBO1079446.1"/>
    </source>
</evidence>